<evidence type="ECO:0000313" key="1">
    <source>
        <dbReference type="EMBL" id="MFC0626122.1"/>
    </source>
</evidence>
<organism evidence="1 2">
    <name type="scientific">Kribbella deserti</name>
    <dbReference type="NCBI Taxonomy" id="1926257"/>
    <lineage>
        <taxon>Bacteria</taxon>
        <taxon>Bacillati</taxon>
        <taxon>Actinomycetota</taxon>
        <taxon>Actinomycetes</taxon>
        <taxon>Propionibacteriales</taxon>
        <taxon>Kribbellaceae</taxon>
        <taxon>Kribbella</taxon>
    </lineage>
</organism>
<sequence>MTGFPVTDEAVDAAAESLYNGLTAPNFPGDYRQQSETIRGHWRADARAALEAAARTAQPAPALAALDREALLAIHRDHHLADTRWLGQSRTEIECVCGTKIIAEGGVITPVDHIEAHRVDAILALVPQPICICRPHWVAVDEMDGRDPNPNCPVHPQLVATREKLTEALTGVQIDGENGSAIIEESEAAQLADRVLASGVVQEAPAQHVSEAARSDTPSTPVVDRKMARSVIERALTARHEELSGEASPRDFDGASQILNALLAAGVFQSEADVRAGELEKTADEFGVDISANDDEWFKGYRQAQRDILIRLADRAAAIRAGGTNG</sequence>
<comment type="caution">
    <text evidence="1">The sequence shown here is derived from an EMBL/GenBank/DDBJ whole genome shotgun (WGS) entry which is preliminary data.</text>
</comment>
<protein>
    <recommendedName>
        <fullName evidence="3">DUF222 domain-containing protein</fullName>
    </recommendedName>
</protein>
<dbReference type="Proteomes" id="UP001589890">
    <property type="component" value="Unassembled WGS sequence"/>
</dbReference>
<accession>A0ABV6QR84</accession>
<gene>
    <name evidence="1" type="ORF">ACFFGN_18740</name>
</gene>
<reference evidence="1 2" key="1">
    <citation type="submission" date="2024-09" db="EMBL/GenBank/DDBJ databases">
        <authorList>
            <person name="Sun Q."/>
            <person name="Mori K."/>
        </authorList>
    </citation>
    <scope>NUCLEOTIDE SEQUENCE [LARGE SCALE GENOMIC DNA]</scope>
    <source>
        <strain evidence="1 2">CGMCC 1.15906</strain>
    </source>
</reference>
<dbReference type="RefSeq" id="WP_380049252.1">
    <property type="nucleotide sequence ID" value="NZ_JBHLTC010000022.1"/>
</dbReference>
<evidence type="ECO:0000313" key="2">
    <source>
        <dbReference type="Proteomes" id="UP001589890"/>
    </source>
</evidence>
<keyword evidence="2" id="KW-1185">Reference proteome</keyword>
<name>A0ABV6QR84_9ACTN</name>
<proteinExistence type="predicted"/>
<dbReference type="EMBL" id="JBHLTC010000022">
    <property type="protein sequence ID" value="MFC0626122.1"/>
    <property type="molecule type" value="Genomic_DNA"/>
</dbReference>
<evidence type="ECO:0008006" key="3">
    <source>
        <dbReference type="Google" id="ProtNLM"/>
    </source>
</evidence>